<dbReference type="PANTHER" id="PTHR13774">
    <property type="entry name" value="PHENAZINE BIOSYNTHESIS PROTEIN"/>
    <property type="match status" value="1"/>
</dbReference>
<evidence type="ECO:0000313" key="2">
    <source>
        <dbReference type="EMBL" id="MFC6826978.1"/>
    </source>
</evidence>
<dbReference type="Pfam" id="PF02567">
    <property type="entry name" value="PhzC-PhzF"/>
    <property type="match status" value="1"/>
</dbReference>
<dbReference type="AlphaFoldDB" id="A0ABD5U5Y3"/>
<name>A0ABD5U5Y3_9EURY</name>
<feature type="compositionally biased region" description="Acidic residues" evidence="1">
    <location>
        <begin position="285"/>
        <end position="303"/>
    </location>
</feature>
<protein>
    <submittedName>
        <fullName evidence="2">PhzF family phenazine biosynthesis protein</fullName>
    </submittedName>
</protein>
<evidence type="ECO:0000256" key="1">
    <source>
        <dbReference type="SAM" id="MobiDB-lite"/>
    </source>
</evidence>
<dbReference type="PANTHER" id="PTHR13774:SF32">
    <property type="entry name" value="ANTISENSE-ENHANCING SEQUENCE 1"/>
    <property type="match status" value="1"/>
</dbReference>
<accession>A0ABD5U5Y3</accession>
<dbReference type="Proteomes" id="UP001596408">
    <property type="component" value="Unassembled WGS sequence"/>
</dbReference>
<organism evidence="2 3">
    <name type="scientific">Halopelagius fulvigenes</name>
    <dbReference type="NCBI Taxonomy" id="1198324"/>
    <lineage>
        <taxon>Archaea</taxon>
        <taxon>Methanobacteriati</taxon>
        <taxon>Methanobacteriota</taxon>
        <taxon>Stenosarchaea group</taxon>
        <taxon>Halobacteria</taxon>
        <taxon>Halobacteriales</taxon>
        <taxon>Haloferacaceae</taxon>
    </lineage>
</organism>
<dbReference type="InterPro" id="IPR003719">
    <property type="entry name" value="Phenazine_PhzF-like"/>
</dbReference>
<feature type="region of interest" description="Disordered" evidence="1">
    <location>
        <begin position="285"/>
        <end position="322"/>
    </location>
</feature>
<sequence>MSAEHRFHIVDVFADRRYAGNQLAVVEDGASLSDEEMLDIAREMNYSETTFVETGEEREGVAGRRPAARRGSLGDGYDVRIFTPKEEIPFAGHPTLGTAAVLREEFGAGDEVTLNLPVGRIPVEVREEGGEEVLWMTQNPPEFGETLTPERVAEVLSLDSSDVDDEWPVQVVSTGLPAVLIPLTDRDALGRIAVDRRAYDELLADVGVENLFPFCPDPRDGANDFAARMFALGYNVPEDPATGSANGCLAGYLARHRYFDSPEVTATVEQGYEMGRPSLLHLEARDEDENPDGEAGDAEDETGDVTVRVGGRVVPVADGTLR</sequence>
<dbReference type="SUPFAM" id="SSF54506">
    <property type="entry name" value="Diaminopimelate epimerase-like"/>
    <property type="match status" value="1"/>
</dbReference>
<gene>
    <name evidence="2" type="ORF">ACFQEV_18540</name>
</gene>
<dbReference type="Gene3D" id="3.10.310.10">
    <property type="entry name" value="Diaminopimelate Epimerase, Chain A, domain 1"/>
    <property type="match status" value="2"/>
</dbReference>
<dbReference type="EMBL" id="JBHSXH010000015">
    <property type="protein sequence ID" value="MFC6826978.1"/>
    <property type="molecule type" value="Genomic_DNA"/>
</dbReference>
<dbReference type="PIRSF" id="PIRSF016184">
    <property type="entry name" value="PhzC_PhzF"/>
    <property type="match status" value="1"/>
</dbReference>
<comment type="caution">
    <text evidence="2">The sequence shown here is derived from an EMBL/GenBank/DDBJ whole genome shotgun (WGS) entry which is preliminary data.</text>
</comment>
<keyword evidence="3" id="KW-1185">Reference proteome</keyword>
<evidence type="ECO:0000313" key="3">
    <source>
        <dbReference type="Proteomes" id="UP001596408"/>
    </source>
</evidence>
<feature type="compositionally biased region" description="Low complexity" evidence="1">
    <location>
        <begin position="304"/>
        <end position="322"/>
    </location>
</feature>
<proteinExistence type="predicted"/>
<dbReference type="NCBIfam" id="TIGR00654">
    <property type="entry name" value="PhzF_family"/>
    <property type="match status" value="1"/>
</dbReference>
<dbReference type="RefSeq" id="WP_379699227.1">
    <property type="nucleotide sequence ID" value="NZ_JBHSXH010000015.1"/>
</dbReference>
<reference evidence="2 3" key="1">
    <citation type="journal article" date="2019" name="Int. J. Syst. Evol. Microbiol.">
        <title>The Global Catalogue of Microorganisms (GCM) 10K type strain sequencing project: providing services to taxonomists for standard genome sequencing and annotation.</title>
        <authorList>
            <consortium name="The Broad Institute Genomics Platform"/>
            <consortium name="The Broad Institute Genome Sequencing Center for Infectious Disease"/>
            <person name="Wu L."/>
            <person name="Ma J."/>
        </authorList>
    </citation>
    <scope>NUCLEOTIDE SEQUENCE [LARGE SCALE GENOMIC DNA]</scope>
    <source>
        <strain evidence="2 3">YIM 94188</strain>
    </source>
</reference>